<feature type="compositionally biased region" description="Basic and acidic residues" evidence="7">
    <location>
        <begin position="106"/>
        <end position="120"/>
    </location>
</feature>
<dbReference type="SMART" id="SM00066">
    <property type="entry name" value="GAL4"/>
    <property type="match status" value="1"/>
</dbReference>
<dbReference type="PROSITE" id="PS50048">
    <property type="entry name" value="ZN2_CY6_FUNGAL_2"/>
    <property type="match status" value="1"/>
</dbReference>
<dbReference type="PANTHER" id="PTHR31845:SF19">
    <property type="entry name" value="TRANSCRIPTION FACTOR DOMAIN-CONTAINING PROTEIN"/>
    <property type="match status" value="1"/>
</dbReference>
<keyword evidence="4" id="KW-0238">DNA-binding</keyword>
<dbReference type="Gene3D" id="4.10.240.10">
    <property type="entry name" value="Zn(2)-C6 fungal-type DNA-binding domain"/>
    <property type="match status" value="1"/>
</dbReference>
<evidence type="ECO:0000313" key="9">
    <source>
        <dbReference type="EMBL" id="KAF9496060.1"/>
    </source>
</evidence>
<dbReference type="CDD" id="cd00067">
    <property type="entry name" value="GAL4"/>
    <property type="match status" value="1"/>
</dbReference>
<keyword evidence="10" id="KW-1185">Reference proteome</keyword>
<feature type="compositionally biased region" description="Polar residues" evidence="7">
    <location>
        <begin position="143"/>
        <end position="152"/>
    </location>
</feature>
<dbReference type="InterPro" id="IPR036864">
    <property type="entry name" value="Zn2-C6_fun-type_DNA-bd_sf"/>
</dbReference>
<dbReference type="InterPro" id="IPR051089">
    <property type="entry name" value="prtT"/>
</dbReference>
<dbReference type="GO" id="GO:0000981">
    <property type="term" value="F:DNA-binding transcription factor activity, RNA polymerase II-specific"/>
    <property type="evidence" value="ECO:0007669"/>
    <property type="project" value="InterPro"/>
</dbReference>
<feature type="region of interest" description="Disordered" evidence="7">
    <location>
        <begin position="84"/>
        <end position="163"/>
    </location>
</feature>
<dbReference type="GO" id="GO:0006351">
    <property type="term" value="P:DNA-templated transcription"/>
    <property type="evidence" value="ECO:0007669"/>
    <property type="project" value="InterPro"/>
</dbReference>
<comment type="subcellular location">
    <subcellularLocation>
        <location evidence="1">Nucleus</location>
    </subcellularLocation>
</comment>
<feature type="compositionally biased region" description="Polar residues" evidence="7">
    <location>
        <begin position="643"/>
        <end position="658"/>
    </location>
</feature>
<feature type="compositionally biased region" description="Polar residues" evidence="7">
    <location>
        <begin position="197"/>
        <end position="206"/>
    </location>
</feature>
<evidence type="ECO:0000256" key="4">
    <source>
        <dbReference type="ARBA" id="ARBA00023125"/>
    </source>
</evidence>
<dbReference type="OrthoDB" id="3163292at2759"/>
<dbReference type="InterPro" id="IPR007219">
    <property type="entry name" value="XnlR_reg_dom"/>
</dbReference>
<dbReference type="SUPFAM" id="SSF57701">
    <property type="entry name" value="Zn2/Cys6 DNA-binding domain"/>
    <property type="match status" value="1"/>
</dbReference>
<gene>
    <name evidence="9" type="ORF">BDN71DRAFT_1446774</name>
</gene>
<evidence type="ECO:0000313" key="10">
    <source>
        <dbReference type="Proteomes" id="UP000807025"/>
    </source>
</evidence>
<dbReference type="PANTHER" id="PTHR31845">
    <property type="entry name" value="FINGER DOMAIN PROTEIN, PUTATIVE-RELATED"/>
    <property type="match status" value="1"/>
</dbReference>
<dbReference type="Proteomes" id="UP000807025">
    <property type="component" value="Unassembled WGS sequence"/>
</dbReference>
<evidence type="ECO:0000256" key="2">
    <source>
        <dbReference type="ARBA" id="ARBA00022723"/>
    </source>
</evidence>
<evidence type="ECO:0000256" key="7">
    <source>
        <dbReference type="SAM" id="MobiDB-lite"/>
    </source>
</evidence>
<evidence type="ECO:0000259" key="8">
    <source>
        <dbReference type="PROSITE" id="PS50048"/>
    </source>
</evidence>
<keyword evidence="2" id="KW-0479">Metal-binding</keyword>
<evidence type="ECO:0000256" key="3">
    <source>
        <dbReference type="ARBA" id="ARBA00023015"/>
    </source>
</evidence>
<evidence type="ECO:0000256" key="6">
    <source>
        <dbReference type="ARBA" id="ARBA00023242"/>
    </source>
</evidence>
<evidence type="ECO:0000256" key="5">
    <source>
        <dbReference type="ARBA" id="ARBA00023163"/>
    </source>
</evidence>
<feature type="domain" description="Zn(2)-C6 fungal-type" evidence="8">
    <location>
        <begin position="23"/>
        <end position="56"/>
    </location>
</feature>
<feature type="region of interest" description="Disordered" evidence="7">
    <location>
        <begin position="192"/>
        <end position="225"/>
    </location>
</feature>
<keyword evidence="6" id="KW-0539">Nucleus</keyword>
<dbReference type="GO" id="GO:0008270">
    <property type="term" value="F:zinc ion binding"/>
    <property type="evidence" value="ECO:0007669"/>
    <property type="project" value="InterPro"/>
</dbReference>
<dbReference type="CDD" id="cd12148">
    <property type="entry name" value="fungal_TF_MHR"/>
    <property type="match status" value="1"/>
</dbReference>
<dbReference type="GO" id="GO:0005634">
    <property type="term" value="C:nucleus"/>
    <property type="evidence" value="ECO:0007669"/>
    <property type="project" value="UniProtKB-SubCell"/>
</dbReference>
<keyword evidence="3" id="KW-0805">Transcription regulation</keyword>
<dbReference type="EMBL" id="MU154556">
    <property type="protein sequence ID" value="KAF9496060.1"/>
    <property type="molecule type" value="Genomic_DNA"/>
</dbReference>
<feature type="region of interest" description="Disordered" evidence="7">
    <location>
        <begin position="621"/>
        <end position="687"/>
    </location>
</feature>
<feature type="region of interest" description="Disordered" evidence="7">
    <location>
        <begin position="754"/>
        <end position="784"/>
    </location>
</feature>
<organism evidence="9 10">
    <name type="scientific">Pleurotus eryngii</name>
    <name type="common">Boletus of the steppes</name>
    <dbReference type="NCBI Taxonomy" id="5323"/>
    <lineage>
        <taxon>Eukaryota</taxon>
        <taxon>Fungi</taxon>
        <taxon>Dikarya</taxon>
        <taxon>Basidiomycota</taxon>
        <taxon>Agaricomycotina</taxon>
        <taxon>Agaricomycetes</taxon>
        <taxon>Agaricomycetidae</taxon>
        <taxon>Agaricales</taxon>
        <taxon>Pleurotineae</taxon>
        <taxon>Pleurotaceae</taxon>
        <taxon>Pleurotus</taxon>
    </lineage>
</organism>
<dbReference type="GO" id="GO:0000976">
    <property type="term" value="F:transcription cis-regulatory region binding"/>
    <property type="evidence" value="ECO:0007669"/>
    <property type="project" value="TreeGrafter"/>
</dbReference>
<accession>A0A9P6DH65</accession>
<dbReference type="InterPro" id="IPR001138">
    <property type="entry name" value="Zn2Cys6_DnaBD"/>
</dbReference>
<dbReference type="PROSITE" id="PS00463">
    <property type="entry name" value="ZN2_CY6_FUNGAL_1"/>
    <property type="match status" value="1"/>
</dbReference>
<keyword evidence="5" id="KW-0804">Transcription</keyword>
<reference evidence="9" key="1">
    <citation type="submission" date="2020-11" db="EMBL/GenBank/DDBJ databases">
        <authorList>
            <consortium name="DOE Joint Genome Institute"/>
            <person name="Ahrendt S."/>
            <person name="Riley R."/>
            <person name="Andreopoulos W."/>
            <person name="Labutti K."/>
            <person name="Pangilinan J."/>
            <person name="Ruiz-Duenas F.J."/>
            <person name="Barrasa J.M."/>
            <person name="Sanchez-Garcia M."/>
            <person name="Camarero S."/>
            <person name="Miyauchi S."/>
            <person name="Serrano A."/>
            <person name="Linde D."/>
            <person name="Babiker R."/>
            <person name="Drula E."/>
            <person name="Ayuso-Fernandez I."/>
            <person name="Pacheco R."/>
            <person name="Padilla G."/>
            <person name="Ferreira P."/>
            <person name="Barriuso J."/>
            <person name="Kellner H."/>
            <person name="Castanera R."/>
            <person name="Alfaro M."/>
            <person name="Ramirez L."/>
            <person name="Pisabarro A.G."/>
            <person name="Kuo A."/>
            <person name="Tritt A."/>
            <person name="Lipzen A."/>
            <person name="He G."/>
            <person name="Yan M."/>
            <person name="Ng V."/>
            <person name="Cullen D."/>
            <person name="Martin F."/>
            <person name="Rosso M.-N."/>
            <person name="Henrissat B."/>
            <person name="Hibbett D."/>
            <person name="Martinez A.T."/>
            <person name="Grigoriev I.V."/>
        </authorList>
    </citation>
    <scope>NUCLEOTIDE SEQUENCE</scope>
    <source>
        <strain evidence="9">ATCC 90797</strain>
    </source>
</reference>
<dbReference type="SMART" id="SM00906">
    <property type="entry name" value="Fungal_trans"/>
    <property type="match status" value="1"/>
</dbReference>
<protein>
    <recommendedName>
        <fullName evidence="8">Zn(2)-C6 fungal-type domain-containing protein</fullName>
    </recommendedName>
</protein>
<name>A0A9P6DH65_PLEER</name>
<sequence length="797" mass="89590">MDPQQSLPNPDDNSKPVLRGARACTVCRAAKMKCVGAEDGQKQCQRCKRAGQECVFEKHRRGRKPGSKLSEASKMLRRLEKGLNSAKLKSQSNEAALAASFPPNDSRSEATHPLRSDERPFPQTHFPSNQLPPLNLPAYQANGYPNSASSVRQMEIDEEDEDRNDEGLFPAKLIRKEENQRNSFFRTILNPEETPVAASSTSNRQSPFVPPPRATPPSGLNDPVTAGLIDEKEAQVLFDLIFLRLNPFINLFDPELHSVSYVRSRCPFLFTTLIMAGCKFFKPQLFDKCKRLANEFAVRAFAEQWKRVEVVQAFACLTYWKDPDDTRTWMFIGYACRMAIELGLNRYVARPPLNETDIQLLERRNRERTYLVLWVHDRSLSTQTGRQYMLQEDELVRHSETWHEEGGRVPRPEDVIVAAMVQLRRVASETTDMFYSSKGPGINHQDVNYDVVLHNCNGKLSLWSDAWTREMHRARGETFHFSFLNLFRLGVRLFLNSFGISAAMAPGSRASPSTQALSVCFASASDSLIILSKDFASMSMLRYGQDSITVMSAYAAIFLLKLLRSPNTVALLPDGAAEDSCALITRTANAYHEVSTLSQTSTLAAYHSRFLHSLVASSEISNSSRRMEKERSDNSIQIDPRLQGSTSSHSSVQLSPPQMHSHHPPNSADQPFHFPASPNIPAHPTQQNHFAVDGTMRCRHPSNTAANVHAGSNYFPGMVPQHASELDANYWKHMLLELGMGYGEHAEATGNANVDQDQRHMPGHPEQPHQQYQHAIHQGQGHQVSYQHLQTSQGYNH</sequence>
<dbReference type="Pfam" id="PF04082">
    <property type="entry name" value="Fungal_trans"/>
    <property type="match status" value="1"/>
</dbReference>
<comment type="caution">
    <text evidence="9">The sequence shown here is derived from an EMBL/GenBank/DDBJ whole genome shotgun (WGS) entry which is preliminary data.</text>
</comment>
<dbReference type="AlphaFoldDB" id="A0A9P6DH65"/>
<evidence type="ECO:0000256" key="1">
    <source>
        <dbReference type="ARBA" id="ARBA00004123"/>
    </source>
</evidence>
<proteinExistence type="predicted"/>